<evidence type="ECO:0000313" key="1">
    <source>
        <dbReference type="EMBL" id="EEP65792.1"/>
    </source>
</evidence>
<sequence>MIRKTIALSVYISLITGLVGAVDVNIPGAAHRIPINAYESYIHSDSSIKNIQEGALRDFQKSKEYDKTKQLYIDNGLNEKEAETVIRDSYVGPLNMYEGQTEIIDHSGKGIRFLVPYMSYYKVQENNITDKFTAYDIFSNDIMINLIVENKQNWQSSDYMGKSFDSITEDDLRKDYKRPINIKEFNSLSYKPEDIHGASFSYAGLIDSYWDSLYGKIKKNNKAQFYSNLNFAFDNDSTIRYHVGITEAKRDMGQVISPILVNYVLPSIKPLTDSNVYSHTTKIDGENFIYRILNDAKVSATLADFKSGLFYKSPSGITQTIFIDFIAKEGGTDSITLASFIDEVIMNAVQSPEGYVHFSKRIVWNDGIPGILVEQEKANKEGRMIFYIQDGTTALTSILSYNRNMSYTKEQLRNMLTDVKLVTIPEKFKGNVDLANIEDIVKKDLEK</sequence>
<comment type="caution">
    <text evidence="1">The sequence shown here is derived from an EMBL/GenBank/DDBJ whole genome shotgun (WGS) entry which is preliminary data.</text>
</comment>
<name>C4FPQ4_9FIRM</name>
<evidence type="ECO:0000313" key="2">
    <source>
        <dbReference type="Proteomes" id="UP000003529"/>
    </source>
</evidence>
<proteinExistence type="predicted"/>
<protein>
    <submittedName>
        <fullName evidence="1">Uncharacterized protein</fullName>
    </submittedName>
</protein>
<dbReference type="OrthoDB" id="1630878at2"/>
<dbReference type="RefSeq" id="WP_005386167.1">
    <property type="nucleotide sequence ID" value="NZ_GG667604.1"/>
</dbReference>
<organism evidence="1 2">
    <name type="scientific">Veillonella dispar ATCC 17748</name>
    <dbReference type="NCBI Taxonomy" id="546273"/>
    <lineage>
        <taxon>Bacteria</taxon>
        <taxon>Bacillati</taxon>
        <taxon>Bacillota</taxon>
        <taxon>Negativicutes</taxon>
        <taxon>Veillonellales</taxon>
        <taxon>Veillonellaceae</taxon>
        <taxon>Veillonella</taxon>
    </lineage>
</organism>
<dbReference type="HOGENOM" id="CLU_050053_0_0_9"/>
<reference evidence="1" key="1">
    <citation type="submission" date="2009-04" db="EMBL/GenBank/DDBJ databases">
        <authorList>
            <person name="Weinstock G."/>
            <person name="Sodergren E."/>
            <person name="Clifton S."/>
            <person name="Fulton L."/>
            <person name="Fulton B."/>
            <person name="Courtney L."/>
            <person name="Fronick C."/>
            <person name="Harrison M."/>
            <person name="Strong C."/>
            <person name="Farmer C."/>
            <person name="Delahaunty K."/>
            <person name="Markovic C."/>
            <person name="Hall O."/>
            <person name="Minx P."/>
            <person name="Tomlinson C."/>
            <person name="Mitreva M."/>
            <person name="Nelson J."/>
            <person name="Hou S."/>
            <person name="Wollam A."/>
            <person name="Pepin K.H."/>
            <person name="Johnson M."/>
            <person name="Bhonagiri V."/>
            <person name="Nash W.E."/>
            <person name="Warren W."/>
            <person name="Chinwalla A."/>
            <person name="Mardis E.R."/>
            <person name="Wilson R.K."/>
        </authorList>
    </citation>
    <scope>NUCLEOTIDE SEQUENCE [LARGE SCALE GENOMIC DNA]</scope>
    <source>
        <strain evidence="1">ATCC 17748</strain>
    </source>
</reference>
<dbReference type="AlphaFoldDB" id="C4FPQ4"/>
<accession>C4FPQ4</accession>
<gene>
    <name evidence="1" type="ORF">VEIDISOL_00880</name>
</gene>
<dbReference type="EMBL" id="ACIK02000008">
    <property type="protein sequence ID" value="EEP65792.1"/>
    <property type="molecule type" value="Genomic_DNA"/>
</dbReference>
<keyword evidence="2" id="KW-1185">Reference proteome</keyword>
<dbReference type="Proteomes" id="UP000003529">
    <property type="component" value="Unassembled WGS sequence"/>
</dbReference>